<feature type="region of interest" description="Disordered" evidence="1">
    <location>
        <begin position="171"/>
        <end position="213"/>
    </location>
</feature>
<proteinExistence type="predicted"/>
<comment type="caution">
    <text evidence="3">The sequence shown here is derived from an EMBL/GenBank/DDBJ whole genome shotgun (WGS) entry which is preliminary data.</text>
</comment>
<feature type="chain" id="PRO_5042937412" description="Lipoprotein LpqE" evidence="2">
    <location>
        <begin position="21"/>
        <end position="213"/>
    </location>
</feature>
<evidence type="ECO:0000256" key="1">
    <source>
        <dbReference type="SAM" id="MobiDB-lite"/>
    </source>
</evidence>
<evidence type="ECO:0000313" key="4">
    <source>
        <dbReference type="Proteomes" id="UP001226160"/>
    </source>
</evidence>
<keyword evidence="2" id="KW-0732">Signal</keyword>
<protein>
    <recommendedName>
        <fullName evidence="5">Lipoprotein LpqE</fullName>
    </recommendedName>
</protein>
<reference evidence="3" key="1">
    <citation type="submission" date="2023-05" db="EMBL/GenBank/DDBJ databases">
        <title>Metabolic capabilities are highly conserved among human nasal-associated Corynebacterium species in pangenomic analyses.</title>
        <authorList>
            <person name="Tran T.H."/>
            <person name="Roberts A.Q."/>
            <person name="Escapa I.F."/>
            <person name="Gao W."/>
            <person name="Conlan S."/>
            <person name="Kong H."/>
            <person name="Segre J.A."/>
            <person name="Kelly M.S."/>
            <person name="Lemon K.P."/>
        </authorList>
    </citation>
    <scope>NUCLEOTIDE SEQUENCE</scope>
    <source>
        <strain evidence="3">KPL2654</strain>
    </source>
</reference>
<name>A0AAP4BRT3_9CORY</name>
<evidence type="ECO:0000313" key="3">
    <source>
        <dbReference type="EMBL" id="MDK4325182.1"/>
    </source>
</evidence>
<dbReference type="PROSITE" id="PS51257">
    <property type="entry name" value="PROKAR_LIPOPROTEIN"/>
    <property type="match status" value="1"/>
</dbReference>
<dbReference type="RefSeq" id="WP_239211185.1">
    <property type="nucleotide sequence ID" value="NZ_CP091865.1"/>
</dbReference>
<feature type="compositionally biased region" description="Basic and acidic residues" evidence="1">
    <location>
        <begin position="193"/>
        <end position="213"/>
    </location>
</feature>
<dbReference type="Proteomes" id="UP001226160">
    <property type="component" value="Unassembled WGS sequence"/>
</dbReference>
<gene>
    <name evidence="3" type="ORF">QPX54_01430</name>
</gene>
<sequence length="213" mass="22135">MTSLKSFVRRGGTISAAALASLTLAACSAGHITQTSSQVATVDGQSADSENGELSVRDVTIIVEDDAAALKFTATNQDPSMKEHTLQSISVDGNEVSVDTLEPIGSGCTVFGDSALALKDTPQADDACIQYVETTLDNDDFAPGGHRPVEFVFDSTTITVDAAVAAAPLTTGEHDRDWEEGYAPRGEGSVSGDHGHGHDHGHGDGEHGHGEHH</sequence>
<feature type="signal peptide" evidence="2">
    <location>
        <begin position="1"/>
        <end position="20"/>
    </location>
</feature>
<accession>A0AAP4BRT3</accession>
<evidence type="ECO:0000256" key="2">
    <source>
        <dbReference type="SAM" id="SignalP"/>
    </source>
</evidence>
<organism evidence="3 4">
    <name type="scientific">Corynebacterium propinquum</name>
    <dbReference type="NCBI Taxonomy" id="43769"/>
    <lineage>
        <taxon>Bacteria</taxon>
        <taxon>Bacillati</taxon>
        <taxon>Actinomycetota</taxon>
        <taxon>Actinomycetes</taxon>
        <taxon>Mycobacteriales</taxon>
        <taxon>Corynebacteriaceae</taxon>
        <taxon>Corynebacterium</taxon>
    </lineage>
</organism>
<evidence type="ECO:0008006" key="5">
    <source>
        <dbReference type="Google" id="ProtNLM"/>
    </source>
</evidence>
<dbReference type="EMBL" id="JASNVP010000001">
    <property type="protein sequence ID" value="MDK4325182.1"/>
    <property type="molecule type" value="Genomic_DNA"/>
</dbReference>
<dbReference type="AlphaFoldDB" id="A0AAP4BRT3"/>